<evidence type="ECO:0000313" key="3">
    <source>
        <dbReference type="Proteomes" id="UP000195338"/>
    </source>
</evidence>
<keyword evidence="1" id="KW-0812">Transmembrane</keyword>
<comment type="caution">
    <text evidence="2">The sequence shown here is derived from an EMBL/GenBank/DDBJ whole genome shotgun (WGS) entry which is preliminary data.</text>
</comment>
<proteinExistence type="predicted"/>
<reference evidence="2 3" key="1">
    <citation type="submission" date="2016-04" db="EMBL/GenBank/DDBJ databases">
        <authorList>
            <person name="Mornico D."/>
        </authorList>
    </citation>
    <scope>NUCLEOTIDE SEQUENCE [LARGE SCALE GENOMIC DNA]</scope>
    <source>
        <strain evidence="2 3">A121</strain>
    </source>
</reference>
<accession>A0ABY0JPJ8</accession>
<keyword evidence="1" id="KW-1133">Transmembrane helix</keyword>
<name>A0ABY0JPJ8_9ENTR</name>
<gene>
    <name evidence="2" type="ORF">BN4901_2438</name>
</gene>
<keyword evidence="3" id="KW-1185">Reference proteome</keyword>
<feature type="transmembrane region" description="Helical" evidence="1">
    <location>
        <begin position="35"/>
        <end position="53"/>
    </location>
</feature>
<evidence type="ECO:0000256" key="1">
    <source>
        <dbReference type="SAM" id="Phobius"/>
    </source>
</evidence>
<protein>
    <submittedName>
        <fullName evidence="2">Uncharacterized protein</fullName>
    </submittedName>
</protein>
<sequence>MSTQRRLCICIPFKKESICFCYGGKETDGYIVKQALNQMRILLIIIVVINMFYKK</sequence>
<evidence type="ECO:0000313" key="2">
    <source>
        <dbReference type="EMBL" id="SBW25398.1"/>
    </source>
</evidence>
<keyword evidence="1" id="KW-0472">Membrane</keyword>
<dbReference type="EMBL" id="FLUX01000030">
    <property type="protein sequence ID" value="SBW25398.1"/>
    <property type="molecule type" value="Genomic_DNA"/>
</dbReference>
<dbReference type="Proteomes" id="UP000195338">
    <property type="component" value="Unassembled WGS sequence"/>
</dbReference>
<organism evidence="2 3">
    <name type="scientific">Citrobacter europaeus</name>
    <dbReference type="NCBI Taxonomy" id="1914243"/>
    <lineage>
        <taxon>Bacteria</taxon>
        <taxon>Pseudomonadati</taxon>
        <taxon>Pseudomonadota</taxon>
        <taxon>Gammaproteobacteria</taxon>
        <taxon>Enterobacterales</taxon>
        <taxon>Enterobacteriaceae</taxon>
        <taxon>Citrobacter</taxon>
    </lineage>
</organism>